<sequence length="204" mass="21684">MDGDALPPLAQLQAWRAQGLDRAAPARFDILQALAARVGTHEGEARRLLEARLAGLMRAYAEGLARRPTPAAPAPARDSGLRGLVAALQARHGDAPAPGPSPVAPSALTEAREVWAQVRIDSQLRASLHDVPADAGPLNSGMLVHRALHLMRAASPGYLQHFIAYADTLSSLEQLQQAVAPLITATDTPRPARRAPRKRKPVAT</sequence>
<proteinExistence type="predicted"/>
<feature type="compositionally biased region" description="Basic residues" evidence="1">
    <location>
        <begin position="191"/>
        <end position="204"/>
    </location>
</feature>
<feature type="region of interest" description="Disordered" evidence="1">
    <location>
        <begin position="185"/>
        <end position="204"/>
    </location>
</feature>
<dbReference type="InterPro" id="IPR021549">
    <property type="entry name" value="DUF2894"/>
</dbReference>
<dbReference type="Pfam" id="PF11445">
    <property type="entry name" value="DUF2894"/>
    <property type="match status" value="1"/>
</dbReference>
<dbReference type="EMBL" id="CP060731">
    <property type="protein sequence ID" value="QNN76698.1"/>
    <property type="molecule type" value="Genomic_DNA"/>
</dbReference>
<reference evidence="2 3" key="1">
    <citation type="submission" date="2020-08" db="EMBL/GenBank/DDBJ databases">
        <title>Streptomycin Non-resistant strain, P. mexicana.</title>
        <authorList>
            <person name="Ganesh-Kumar S."/>
            <person name="Zhe T."/>
            <person name="Yu Z."/>
            <person name="Min Y."/>
        </authorList>
    </citation>
    <scope>NUCLEOTIDE SEQUENCE [LARGE SCALE GENOMIC DNA]</scope>
    <source>
        <strain evidence="2 3">GTZY2</strain>
    </source>
</reference>
<name>A0A7G9T9C3_PSEMX</name>
<dbReference type="RefSeq" id="WP_187572447.1">
    <property type="nucleotide sequence ID" value="NZ_CP060731.1"/>
</dbReference>
<dbReference type="GeneID" id="81471733"/>
<evidence type="ECO:0000313" key="2">
    <source>
        <dbReference type="EMBL" id="QNN76698.1"/>
    </source>
</evidence>
<evidence type="ECO:0000256" key="1">
    <source>
        <dbReference type="SAM" id="MobiDB-lite"/>
    </source>
</evidence>
<dbReference type="Proteomes" id="UP000515838">
    <property type="component" value="Chromosome"/>
</dbReference>
<dbReference type="AlphaFoldDB" id="A0A7G9T9C3"/>
<protein>
    <submittedName>
        <fullName evidence="2">DUF2894 domain-containing protein</fullName>
    </submittedName>
</protein>
<accession>A0A7G9T9C3</accession>
<evidence type="ECO:0000313" key="3">
    <source>
        <dbReference type="Proteomes" id="UP000515838"/>
    </source>
</evidence>
<gene>
    <name evidence="2" type="ORF">IAE60_12165</name>
</gene>
<organism evidence="2 3">
    <name type="scientific">Pseudoxanthomonas mexicana</name>
    <dbReference type="NCBI Taxonomy" id="128785"/>
    <lineage>
        <taxon>Bacteria</taxon>
        <taxon>Pseudomonadati</taxon>
        <taxon>Pseudomonadota</taxon>
        <taxon>Gammaproteobacteria</taxon>
        <taxon>Lysobacterales</taxon>
        <taxon>Lysobacteraceae</taxon>
        <taxon>Pseudoxanthomonas</taxon>
    </lineage>
</organism>